<feature type="transmembrane region" description="Helical" evidence="2">
    <location>
        <begin position="6"/>
        <end position="29"/>
    </location>
</feature>
<name>A0A016XJZ8_9BURK</name>
<accession>A0A016XJZ8</accession>
<gene>
    <name evidence="4" type="ORF">AZ34_13000</name>
</gene>
<dbReference type="STRING" id="1458275.AZ34_13000"/>
<dbReference type="eggNOG" id="COG2956">
    <property type="taxonomic scope" value="Bacteria"/>
</dbReference>
<keyword evidence="2" id="KW-1133">Transmembrane helix</keyword>
<dbReference type="Proteomes" id="UP000023268">
    <property type="component" value="Unassembled WGS sequence"/>
</dbReference>
<organism evidence="4 5">
    <name type="scientific">Hylemonella gracilis str. Niagara R</name>
    <dbReference type="NCBI Taxonomy" id="1458275"/>
    <lineage>
        <taxon>Bacteria</taxon>
        <taxon>Pseudomonadati</taxon>
        <taxon>Pseudomonadota</taxon>
        <taxon>Betaproteobacteria</taxon>
        <taxon>Burkholderiales</taxon>
        <taxon>Comamonadaceae</taxon>
        <taxon>Hylemonella</taxon>
    </lineage>
</organism>
<dbReference type="InterPro" id="IPR041166">
    <property type="entry name" value="Rubredoxin_2"/>
</dbReference>
<feature type="domain" description="LapB rubredoxin metal binding" evidence="3">
    <location>
        <begin position="387"/>
        <end position="411"/>
    </location>
</feature>
<evidence type="ECO:0000256" key="2">
    <source>
        <dbReference type="SAM" id="Phobius"/>
    </source>
</evidence>
<dbReference type="RefSeq" id="WP_035608633.1">
    <property type="nucleotide sequence ID" value="NZ_JEMG01000001.1"/>
</dbReference>
<evidence type="ECO:0000259" key="3">
    <source>
        <dbReference type="Pfam" id="PF18073"/>
    </source>
</evidence>
<dbReference type="EMBL" id="JEMG01000001">
    <property type="protein sequence ID" value="EYC51887.1"/>
    <property type="molecule type" value="Genomic_DNA"/>
</dbReference>
<evidence type="ECO:0000313" key="4">
    <source>
        <dbReference type="EMBL" id="EYC51887.1"/>
    </source>
</evidence>
<dbReference type="InterPro" id="IPR011990">
    <property type="entry name" value="TPR-like_helical_dom_sf"/>
</dbReference>
<keyword evidence="1" id="KW-0479">Metal-binding</keyword>
<reference evidence="4 5" key="1">
    <citation type="submission" date="2014-02" db="EMBL/GenBank/DDBJ databases">
        <title>Draft Genome of Hylemonella gracilis isolated from the Niagara River.</title>
        <authorList>
            <person name="Pawlowski D.R."/>
            <person name="Koudelka G.B."/>
        </authorList>
    </citation>
    <scope>NUCLEOTIDE SEQUENCE [LARGE SCALE GENOMIC DNA]</scope>
    <source>
        <strain evidence="4 5">Niagara R</strain>
    </source>
</reference>
<comment type="caution">
    <text evidence="4">The sequence shown here is derived from an EMBL/GenBank/DDBJ whole genome shotgun (WGS) entry which is preliminary data.</text>
</comment>
<dbReference type="GO" id="GO:0046872">
    <property type="term" value="F:metal ion binding"/>
    <property type="evidence" value="ECO:0007669"/>
    <property type="project" value="UniProtKB-KW"/>
</dbReference>
<dbReference type="AlphaFoldDB" id="A0A016XJZ8"/>
<evidence type="ECO:0000256" key="1">
    <source>
        <dbReference type="ARBA" id="ARBA00022723"/>
    </source>
</evidence>
<dbReference type="SUPFAM" id="SSF48452">
    <property type="entry name" value="TPR-like"/>
    <property type="match status" value="1"/>
</dbReference>
<protein>
    <recommendedName>
        <fullName evidence="3">LapB rubredoxin metal binding domain-containing protein</fullName>
    </recommendedName>
</protein>
<dbReference type="OrthoDB" id="507476at2"/>
<keyword evidence="2" id="KW-0472">Membrane</keyword>
<sequence length="420" mass="46385">MNPELSWLPGWLPFVLLALPVAFALGWLASRLDWRQLRLEDRRNPRAYFRGLNFLLNEQQDQAIDAFIEAVQNDPDTSELHFALGNLFRRRGDYERAVRVHQHLLSRGDLSQAEHQRAQHALALDYLKAGLLDHAEAALLKLEGTPFQTQARLARLANHERARDWSQAAAIARTLDGAQDLGVGAGSGAQLAGSFAPRLAHYLCEQAAERLASRDADGAQELLRRAIETAPQAPRPRIELARLQMQRGQAAEQDSARAEAARLACDTLIAALDASPAAAPLIAAPLVKAAQACGQEAPVRTRLQALYAQAPSLDLLEALIALRAPLPPPAGESSAEDLRGWYLHHLGHESSLAAASKWLAGEKLEHEEHHPLVQRALDRATQPLLRYRCAACGFEAKQHFWQCPGCQSWDSYPARRVEEL</sequence>
<dbReference type="Pfam" id="PF18073">
    <property type="entry name" value="Zn_ribbon_LapB"/>
    <property type="match status" value="1"/>
</dbReference>
<evidence type="ECO:0000313" key="5">
    <source>
        <dbReference type="Proteomes" id="UP000023268"/>
    </source>
</evidence>
<keyword evidence="2" id="KW-0812">Transmembrane</keyword>
<proteinExistence type="predicted"/>
<dbReference type="Gene3D" id="1.25.40.10">
    <property type="entry name" value="Tetratricopeptide repeat domain"/>
    <property type="match status" value="1"/>
</dbReference>